<dbReference type="InterPro" id="IPR051043">
    <property type="entry name" value="Sulfatase_Mod_Factor_Kinase"/>
</dbReference>
<feature type="domain" description="Sulfatase-modifying factor enzyme-like" evidence="1">
    <location>
        <begin position="67"/>
        <end position="287"/>
    </location>
</feature>
<dbReference type="Proteomes" id="UP000033123">
    <property type="component" value="Chromosome"/>
</dbReference>
<dbReference type="EMBL" id="CP009508">
    <property type="protein sequence ID" value="AKB35176.1"/>
    <property type="molecule type" value="Genomic_DNA"/>
</dbReference>
<dbReference type="InterPro" id="IPR005532">
    <property type="entry name" value="SUMF_dom"/>
</dbReference>
<dbReference type="GeneID" id="24870140"/>
<dbReference type="Gene3D" id="3.90.1580.10">
    <property type="entry name" value="paralog of FGE (formylglycine-generating enzyme)"/>
    <property type="match status" value="1"/>
</dbReference>
<accession>A0A0E3LCA4</accession>
<name>A0A0E3LCA4_9EURY</name>
<dbReference type="Pfam" id="PF03781">
    <property type="entry name" value="FGE-sulfatase"/>
    <property type="match status" value="1"/>
</dbReference>
<dbReference type="STRING" id="1434118.MSSAC_0586"/>
<evidence type="ECO:0000259" key="1">
    <source>
        <dbReference type="Pfam" id="PF03781"/>
    </source>
</evidence>
<dbReference type="SUPFAM" id="SSF56436">
    <property type="entry name" value="C-type lectin-like"/>
    <property type="match status" value="1"/>
</dbReference>
<keyword evidence="2" id="KW-0808">Transferase</keyword>
<sequence length="289" mass="33054">MGSRISLKNHINTVLSHLKREEIEDSYVVTDSHVVENSYLVEDSYAVVKSGNSITPETSVSSSTGMEFVLVLPGEFYMGSPSEEQGRSDSESPAHKVTIKTSFYMGKFQVTQKQWKNIMGNSPSHFRGEALPVEMVSWNDVQEFVEKLNAAENTYKYRLPSEAEWEYASRAGTQTRYSFGDDESKLKEYAWYVKNSGRKTHPIGRKQSNPWGLYDMHGNVWEWVQDNWHENYNDSPSDGKAWEDLDNSLRVSRGGSWYCIAESCRSAGRFGREHDSHFANLGFRLVKEL</sequence>
<proteinExistence type="predicted"/>
<dbReference type="PANTHER" id="PTHR23150">
    <property type="entry name" value="SULFATASE MODIFYING FACTOR 1, 2"/>
    <property type="match status" value="1"/>
</dbReference>
<gene>
    <name evidence="2" type="ORF">MSSAC_0586</name>
</gene>
<evidence type="ECO:0000313" key="3">
    <source>
        <dbReference type="Proteomes" id="UP000033123"/>
    </source>
</evidence>
<organism evidence="2 3">
    <name type="scientific">Methanosarcina siciliae C2J</name>
    <dbReference type="NCBI Taxonomy" id="1434118"/>
    <lineage>
        <taxon>Archaea</taxon>
        <taxon>Methanobacteriati</taxon>
        <taxon>Methanobacteriota</taxon>
        <taxon>Stenosarchaea group</taxon>
        <taxon>Methanomicrobia</taxon>
        <taxon>Methanosarcinales</taxon>
        <taxon>Methanosarcinaceae</taxon>
        <taxon>Methanosarcina</taxon>
    </lineage>
</organism>
<dbReference type="AlphaFoldDB" id="A0A0E3LCA4"/>
<dbReference type="GO" id="GO:0120147">
    <property type="term" value="F:formylglycine-generating oxidase activity"/>
    <property type="evidence" value="ECO:0007669"/>
    <property type="project" value="TreeGrafter"/>
</dbReference>
<dbReference type="InterPro" id="IPR016187">
    <property type="entry name" value="CTDL_fold"/>
</dbReference>
<evidence type="ECO:0000313" key="2">
    <source>
        <dbReference type="EMBL" id="AKB35176.1"/>
    </source>
</evidence>
<dbReference type="HOGENOM" id="CLU_012431_2_1_2"/>
<dbReference type="InterPro" id="IPR042095">
    <property type="entry name" value="SUMF_sf"/>
</dbReference>
<dbReference type="KEGG" id="msj:MSSAC_0586"/>
<protein>
    <submittedName>
        <fullName evidence="2">Serine/threonine kinase</fullName>
    </submittedName>
</protein>
<reference evidence="2 3" key="1">
    <citation type="submission" date="2014-07" db="EMBL/GenBank/DDBJ databases">
        <title>Methanogenic archaea and the global carbon cycle.</title>
        <authorList>
            <person name="Henriksen J.R."/>
            <person name="Luke J."/>
            <person name="Reinhart S."/>
            <person name="Benedict M.N."/>
            <person name="Youngblut N.D."/>
            <person name="Metcalf M.E."/>
            <person name="Whitaker R.J."/>
            <person name="Metcalf W.W."/>
        </authorList>
    </citation>
    <scope>NUCLEOTIDE SEQUENCE [LARGE SCALE GENOMIC DNA]</scope>
    <source>
        <strain evidence="2 3">C2J</strain>
    </source>
</reference>
<dbReference type="PANTHER" id="PTHR23150:SF19">
    <property type="entry name" value="FORMYLGLYCINE-GENERATING ENZYME"/>
    <property type="match status" value="1"/>
</dbReference>
<dbReference type="PATRIC" id="fig|1434118.4.peg.756"/>
<dbReference type="GO" id="GO:0016301">
    <property type="term" value="F:kinase activity"/>
    <property type="evidence" value="ECO:0007669"/>
    <property type="project" value="UniProtKB-KW"/>
</dbReference>
<keyword evidence="2" id="KW-0418">Kinase</keyword>
<dbReference type="RefSeq" id="WP_048179688.1">
    <property type="nucleotide sequence ID" value="NZ_CP009508.1"/>
</dbReference>